<dbReference type="GO" id="GO:0006308">
    <property type="term" value="P:DNA catabolic process"/>
    <property type="evidence" value="ECO:0007669"/>
    <property type="project" value="UniProtKB-UniRule"/>
</dbReference>
<organism evidence="7 8">
    <name type="scientific">Brevibacillus fluminis</name>
    <dbReference type="NCBI Taxonomy" id="511487"/>
    <lineage>
        <taxon>Bacteria</taxon>
        <taxon>Bacillati</taxon>
        <taxon>Bacillota</taxon>
        <taxon>Bacilli</taxon>
        <taxon>Bacillales</taxon>
        <taxon>Paenibacillaceae</taxon>
        <taxon>Brevibacillus</taxon>
    </lineage>
</organism>
<dbReference type="GO" id="GO:0005829">
    <property type="term" value="C:cytosol"/>
    <property type="evidence" value="ECO:0007669"/>
    <property type="project" value="TreeGrafter"/>
</dbReference>
<proteinExistence type="inferred from homology"/>
<dbReference type="PIRSF" id="PIRSF006488">
    <property type="entry name" value="Exonuc_VII_S"/>
    <property type="match status" value="1"/>
</dbReference>
<evidence type="ECO:0000256" key="6">
    <source>
        <dbReference type="HAMAP-Rule" id="MF_00337"/>
    </source>
</evidence>
<dbReference type="EMBL" id="RHHQ01000023">
    <property type="protein sequence ID" value="RNB81137.1"/>
    <property type="molecule type" value="Genomic_DNA"/>
</dbReference>
<keyword evidence="8" id="KW-1185">Reference proteome</keyword>
<sequence length="84" mass="9712">MARKKVEQELELPYEEAMKRLEDVVRRLEEGDVPLEEAIGLYQEGVQLARLCGRKLDLIEAQITLLLEENGELKEKPFMLEGEV</sequence>
<dbReference type="OrthoDB" id="9798666at2"/>
<dbReference type="NCBIfam" id="TIGR01280">
    <property type="entry name" value="xseB"/>
    <property type="match status" value="1"/>
</dbReference>
<keyword evidence="5 6" id="KW-0269">Exonuclease</keyword>
<name>A0A3M8D149_9BACL</name>
<dbReference type="AlphaFoldDB" id="A0A3M8D149"/>
<protein>
    <recommendedName>
        <fullName evidence="6">Exodeoxyribonuclease 7 small subunit</fullName>
        <ecNumber evidence="6">3.1.11.6</ecNumber>
    </recommendedName>
    <alternativeName>
        <fullName evidence="6">Exodeoxyribonuclease VII small subunit</fullName>
        <shortName evidence="6">Exonuclease VII small subunit</shortName>
    </alternativeName>
</protein>
<evidence type="ECO:0000256" key="2">
    <source>
        <dbReference type="ARBA" id="ARBA00022490"/>
    </source>
</evidence>
<accession>A0A3M8D149</accession>
<evidence type="ECO:0000313" key="8">
    <source>
        <dbReference type="Proteomes" id="UP000271031"/>
    </source>
</evidence>
<comment type="subcellular location">
    <subcellularLocation>
        <location evidence="6">Cytoplasm</location>
    </subcellularLocation>
</comment>
<comment type="caution">
    <text evidence="7">The sequence shown here is derived from an EMBL/GenBank/DDBJ whole genome shotgun (WGS) entry which is preliminary data.</text>
</comment>
<reference evidence="7 8" key="1">
    <citation type="submission" date="2018-10" db="EMBL/GenBank/DDBJ databases">
        <title>Phylogenomics of Brevibacillus.</title>
        <authorList>
            <person name="Dunlap C."/>
        </authorList>
    </citation>
    <scope>NUCLEOTIDE SEQUENCE [LARGE SCALE GENOMIC DNA]</scope>
    <source>
        <strain evidence="7 8">JCM 15716</strain>
    </source>
</reference>
<dbReference type="SUPFAM" id="SSF116842">
    <property type="entry name" value="XseB-like"/>
    <property type="match status" value="1"/>
</dbReference>
<comment type="subunit">
    <text evidence="6">Heterooligomer composed of large and small subunits.</text>
</comment>
<evidence type="ECO:0000313" key="7">
    <source>
        <dbReference type="EMBL" id="RNB81137.1"/>
    </source>
</evidence>
<comment type="function">
    <text evidence="6">Bidirectionally degrades single-stranded DNA into large acid-insoluble oligonucleotides, which are then degraded further into small acid-soluble oligonucleotides.</text>
</comment>
<dbReference type="InterPro" id="IPR003761">
    <property type="entry name" value="Exonuc_VII_S"/>
</dbReference>
<dbReference type="EC" id="3.1.11.6" evidence="6"/>
<dbReference type="Proteomes" id="UP000271031">
    <property type="component" value="Unassembled WGS sequence"/>
</dbReference>
<dbReference type="InterPro" id="IPR037004">
    <property type="entry name" value="Exonuc_VII_ssu_sf"/>
</dbReference>
<dbReference type="GO" id="GO:0009318">
    <property type="term" value="C:exodeoxyribonuclease VII complex"/>
    <property type="evidence" value="ECO:0007669"/>
    <property type="project" value="UniProtKB-UniRule"/>
</dbReference>
<dbReference type="GO" id="GO:0008855">
    <property type="term" value="F:exodeoxyribonuclease VII activity"/>
    <property type="evidence" value="ECO:0007669"/>
    <property type="project" value="UniProtKB-UniRule"/>
</dbReference>
<evidence type="ECO:0000256" key="1">
    <source>
        <dbReference type="ARBA" id="ARBA00009998"/>
    </source>
</evidence>
<comment type="similarity">
    <text evidence="1 6">Belongs to the XseB family.</text>
</comment>
<dbReference type="Gene3D" id="1.10.287.1040">
    <property type="entry name" value="Exonuclease VII, small subunit"/>
    <property type="match status" value="1"/>
</dbReference>
<dbReference type="RefSeq" id="WP_122920818.1">
    <property type="nucleotide sequence ID" value="NZ_RHHQ01000023.1"/>
</dbReference>
<evidence type="ECO:0000256" key="4">
    <source>
        <dbReference type="ARBA" id="ARBA00022801"/>
    </source>
</evidence>
<dbReference type="Pfam" id="PF02609">
    <property type="entry name" value="Exonuc_VII_S"/>
    <property type="match status" value="1"/>
</dbReference>
<keyword evidence="4 6" id="KW-0378">Hydrolase</keyword>
<evidence type="ECO:0000256" key="3">
    <source>
        <dbReference type="ARBA" id="ARBA00022722"/>
    </source>
</evidence>
<dbReference type="HAMAP" id="MF_00337">
    <property type="entry name" value="Exonuc_7_S"/>
    <property type="match status" value="1"/>
</dbReference>
<keyword evidence="2 6" id="KW-0963">Cytoplasm</keyword>
<dbReference type="PANTHER" id="PTHR34137">
    <property type="entry name" value="EXODEOXYRIBONUCLEASE 7 SMALL SUBUNIT"/>
    <property type="match status" value="1"/>
</dbReference>
<keyword evidence="3 6" id="KW-0540">Nuclease</keyword>
<comment type="catalytic activity">
    <reaction evidence="6">
        <text>Exonucleolytic cleavage in either 5'- to 3'- or 3'- to 5'-direction to yield nucleoside 5'-phosphates.</text>
        <dbReference type="EC" id="3.1.11.6"/>
    </reaction>
</comment>
<dbReference type="PANTHER" id="PTHR34137:SF1">
    <property type="entry name" value="EXODEOXYRIBONUCLEASE 7 SMALL SUBUNIT"/>
    <property type="match status" value="1"/>
</dbReference>
<gene>
    <name evidence="6 7" type="primary">xseB</name>
    <name evidence="7" type="ORF">EDM56_25775</name>
</gene>
<evidence type="ECO:0000256" key="5">
    <source>
        <dbReference type="ARBA" id="ARBA00022839"/>
    </source>
</evidence>